<evidence type="ECO:0000256" key="1">
    <source>
        <dbReference type="ARBA" id="ARBA00006484"/>
    </source>
</evidence>
<evidence type="ECO:0000313" key="3">
    <source>
        <dbReference type="EMBL" id="GGX96138.1"/>
    </source>
</evidence>
<sequence length="222" mass="23310">METPTVLVTGAARGLGQELAVALGRHGYRVAGLDAVPQPETAGRVLDYLELVADVADEEQVRAALERVLDHFGTLHALVNDAGGPPEGEGEAETEAEAEFERTTPQEWRRTVRDVLEAPFVMTRAVLPHLKAAGWGRIVNVTPAAVSDAPPARVAHTAAQTGLVGLTRALAGALAPYAITVNAIAPGPEPEDLIPTLLYVLDEGNGRLTGQTLDLSGGPARR</sequence>
<dbReference type="Gene3D" id="3.40.50.720">
    <property type="entry name" value="NAD(P)-binding Rossmann-like Domain"/>
    <property type="match status" value="1"/>
</dbReference>
<dbReference type="SUPFAM" id="SSF51735">
    <property type="entry name" value="NAD(P)-binding Rossmann-fold domains"/>
    <property type="match status" value="1"/>
</dbReference>
<dbReference type="PRINTS" id="PR00080">
    <property type="entry name" value="SDRFAMILY"/>
</dbReference>
<organism evidence="3 4">
    <name type="scientific">Streptomyces minutiscleroticus</name>
    <dbReference type="NCBI Taxonomy" id="68238"/>
    <lineage>
        <taxon>Bacteria</taxon>
        <taxon>Bacillati</taxon>
        <taxon>Actinomycetota</taxon>
        <taxon>Actinomycetes</taxon>
        <taxon>Kitasatosporales</taxon>
        <taxon>Streptomycetaceae</taxon>
        <taxon>Streptomyces</taxon>
    </lineage>
</organism>
<dbReference type="InterPro" id="IPR002347">
    <property type="entry name" value="SDR_fam"/>
</dbReference>
<dbReference type="Proteomes" id="UP000619244">
    <property type="component" value="Unassembled WGS sequence"/>
</dbReference>
<reference evidence="3" key="2">
    <citation type="submission" date="2020-09" db="EMBL/GenBank/DDBJ databases">
        <authorList>
            <person name="Sun Q."/>
            <person name="Ohkuma M."/>
        </authorList>
    </citation>
    <scope>NUCLEOTIDE SEQUENCE</scope>
    <source>
        <strain evidence="3">JCM 4790</strain>
    </source>
</reference>
<keyword evidence="4" id="KW-1185">Reference proteome</keyword>
<dbReference type="PRINTS" id="PR00081">
    <property type="entry name" value="GDHRDH"/>
</dbReference>
<dbReference type="PANTHER" id="PTHR42879">
    <property type="entry name" value="3-OXOACYL-(ACYL-CARRIER-PROTEIN) REDUCTASE"/>
    <property type="match status" value="1"/>
</dbReference>
<dbReference type="RefSeq" id="WP_190193224.1">
    <property type="nucleotide sequence ID" value="NZ_BMVU01000035.1"/>
</dbReference>
<reference evidence="3" key="1">
    <citation type="journal article" date="2014" name="Int. J. Syst. Evol. Microbiol.">
        <title>Complete genome sequence of Corynebacterium casei LMG S-19264T (=DSM 44701T), isolated from a smear-ripened cheese.</title>
        <authorList>
            <consortium name="US DOE Joint Genome Institute (JGI-PGF)"/>
            <person name="Walter F."/>
            <person name="Albersmeier A."/>
            <person name="Kalinowski J."/>
            <person name="Ruckert C."/>
        </authorList>
    </citation>
    <scope>NUCLEOTIDE SEQUENCE</scope>
    <source>
        <strain evidence="3">JCM 4790</strain>
    </source>
</reference>
<name>A0A918NUQ9_9ACTN</name>
<protein>
    <submittedName>
        <fullName evidence="3">3-oxoacyl-ACP reductase</fullName>
    </submittedName>
</protein>
<dbReference type="InterPro" id="IPR036291">
    <property type="entry name" value="NAD(P)-bd_dom_sf"/>
</dbReference>
<dbReference type="InterPro" id="IPR050259">
    <property type="entry name" value="SDR"/>
</dbReference>
<dbReference type="Pfam" id="PF00106">
    <property type="entry name" value="adh_short"/>
    <property type="match status" value="1"/>
</dbReference>
<evidence type="ECO:0000256" key="2">
    <source>
        <dbReference type="RuleBase" id="RU000363"/>
    </source>
</evidence>
<proteinExistence type="inferred from homology"/>
<dbReference type="AlphaFoldDB" id="A0A918NUQ9"/>
<comment type="similarity">
    <text evidence="1 2">Belongs to the short-chain dehydrogenases/reductases (SDR) family.</text>
</comment>
<accession>A0A918NUQ9</accession>
<dbReference type="CDD" id="cd05233">
    <property type="entry name" value="SDR_c"/>
    <property type="match status" value="1"/>
</dbReference>
<dbReference type="EMBL" id="BMVU01000035">
    <property type="protein sequence ID" value="GGX96138.1"/>
    <property type="molecule type" value="Genomic_DNA"/>
</dbReference>
<gene>
    <name evidence="3" type="primary">fabG</name>
    <name evidence="3" type="ORF">GCM10010358_57450</name>
</gene>
<comment type="caution">
    <text evidence="3">The sequence shown here is derived from an EMBL/GenBank/DDBJ whole genome shotgun (WGS) entry which is preliminary data.</text>
</comment>
<evidence type="ECO:0000313" key="4">
    <source>
        <dbReference type="Proteomes" id="UP000619244"/>
    </source>
</evidence>